<dbReference type="AlphaFoldDB" id="A0A1S2B3X0"/>
<dbReference type="Pfam" id="PF00078">
    <property type="entry name" value="RVT_1"/>
    <property type="match status" value="1"/>
</dbReference>
<dbReference type="PANTHER" id="PTHR34047">
    <property type="entry name" value="NUCLEAR INTRON MATURASE 1, MITOCHONDRIAL-RELATED"/>
    <property type="match status" value="1"/>
</dbReference>
<dbReference type="InterPro" id="IPR043502">
    <property type="entry name" value="DNA/RNA_pol_sf"/>
</dbReference>
<dbReference type="InterPro" id="IPR002711">
    <property type="entry name" value="HNH"/>
</dbReference>
<keyword evidence="3" id="KW-0808">Transferase</keyword>
<dbReference type="Proteomes" id="UP001214521">
    <property type="component" value="Unassembled WGS sequence"/>
</dbReference>
<dbReference type="Pfam" id="PF01844">
    <property type="entry name" value="HNH"/>
    <property type="match status" value="1"/>
</dbReference>
<dbReference type="EMBL" id="ABLOMU010000026">
    <property type="protein sequence ID" value="EKT4441846.1"/>
    <property type="molecule type" value="Genomic_DNA"/>
</dbReference>
<proteinExistence type="inferred from homology"/>
<dbReference type="GO" id="GO:0004519">
    <property type="term" value="F:endonuclease activity"/>
    <property type="evidence" value="ECO:0007669"/>
    <property type="project" value="InterPro"/>
</dbReference>
<dbReference type="InterPro" id="IPR013597">
    <property type="entry name" value="Mat_intron_G2"/>
</dbReference>
<comment type="similarity">
    <text evidence="1">Belongs to the bacterial reverse transcriptase family.</text>
</comment>
<dbReference type="PANTHER" id="PTHR34047:SF8">
    <property type="entry name" value="PROTEIN YKFC"/>
    <property type="match status" value="1"/>
</dbReference>
<dbReference type="GO" id="GO:0003676">
    <property type="term" value="F:nucleic acid binding"/>
    <property type="evidence" value="ECO:0007669"/>
    <property type="project" value="InterPro"/>
</dbReference>
<dbReference type="OrthoDB" id="9793236at2"/>
<dbReference type="PROSITE" id="PS50878">
    <property type="entry name" value="RT_POL"/>
    <property type="match status" value="1"/>
</dbReference>
<keyword evidence="3" id="KW-0548">Nucleotidyltransferase</keyword>
<dbReference type="RefSeq" id="WP_071229638.1">
    <property type="nucleotide sequence ID" value="NZ_CP090423.1"/>
</dbReference>
<dbReference type="InterPro" id="IPR030931">
    <property type="entry name" value="Group_II_RT_mat"/>
</dbReference>
<dbReference type="InterPro" id="IPR025960">
    <property type="entry name" value="RVT_N"/>
</dbReference>
<dbReference type="GO" id="GO:0003964">
    <property type="term" value="F:RNA-directed DNA polymerase activity"/>
    <property type="evidence" value="ECO:0007669"/>
    <property type="project" value="UniProtKB-KW"/>
</dbReference>
<organism evidence="3 4">
    <name type="scientific">Stenotrophomonas maltophilia</name>
    <name type="common">Pseudomonas maltophilia</name>
    <name type="synonym">Xanthomonas maltophilia</name>
    <dbReference type="NCBI Taxonomy" id="40324"/>
    <lineage>
        <taxon>Bacteria</taxon>
        <taxon>Pseudomonadati</taxon>
        <taxon>Pseudomonadota</taxon>
        <taxon>Gammaproteobacteria</taxon>
        <taxon>Lysobacterales</taxon>
        <taxon>Lysobacteraceae</taxon>
        <taxon>Stenotrophomonas</taxon>
        <taxon>Stenotrophomonas maltophilia group</taxon>
    </lineage>
</organism>
<dbReference type="InterPro" id="IPR051083">
    <property type="entry name" value="GrpII_Intron_Splice-Mob/Def"/>
</dbReference>
<reference evidence="3" key="1">
    <citation type="submission" date="2022-07" db="EMBL/GenBank/DDBJ databases">
        <authorList>
            <consortium name="Clinical and Environmental Microbiology Branch: Whole genome sequencing antimicrobial resistance pathogens in the healthcare setting"/>
        </authorList>
    </citation>
    <scope>NUCLEOTIDE SEQUENCE</scope>
    <source>
        <strain evidence="3">Stenotrophomonas_maltophilia_2021CK-00905</strain>
    </source>
</reference>
<dbReference type="SMART" id="SM00507">
    <property type="entry name" value="HNHc"/>
    <property type="match status" value="1"/>
</dbReference>
<comment type="caution">
    <text evidence="3">The sequence shown here is derived from an EMBL/GenBank/DDBJ whole genome shotgun (WGS) entry which is preliminary data.</text>
</comment>
<dbReference type="Pfam" id="PF13655">
    <property type="entry name" value="RVT_N"/>
    <property type="match status" value="1"/>
</dbReference>
<protein>
    <submittedName>
        <fullName evidence="3">Group II intron reverse transcriptase/maturase</fullName>
        <ecNumber evidence="3">2.7.7.49</ecNumber>
    </submittedName>
</protein>
<dbReference type="GO" id="GO:0008270">
    <property type="term" value="F:zinc ion binding"/>
    <property type="evidence" value="ECO:0007669"/>
    <property type="project" value="InterPro"/>
</dbReference>
<dbReference type="Gene3D" id="1.10.30.50">
    <property type="match status" value="1"/>
</dbReference>
<dbReference type="EC" id="2.7.7.49" evidence="3"/>
<dbReference type="InterPro" id="IPR003615">
    <property type="entry name" value="HNH_nuc"/>
</dbReference>
<evidence type="ECO:0000313" key="3">
    <source>
        <dbReference type="EMBL" id="EKT4441846.1"/>
    </source>
</evidence>
<feature type="domain" description="Reverse transcriptase" evidence="2">
    <location>
        <begin position="94"/>
        <end position="321"/>
    </location>
</feature>
<dbReference type="NCBIfam" id="TIGR04416">
    <property type="entry name" value="group_II_RT_mat"/>
    <property type="match status" value="1"/>
</dbReference>
<evidence type="ECO:0000313" key="4">
    <source>
        <dbReference type="Proteomes" id="UP001214521"/>
    </source>
</evidence>
<gene>
    <name evidence="3" type="primary">ltrA</name>
    <name evidence="3" type="ORF">QEK83_002511</name>
</gene>
<name>A0A1S2B3X0_STEMA</name>
<dbReference type="SUPFAM" id="SSF56672">
    <property type="entry name" value="DNA/RNA polymerases"/>
    <property type="match status" value="1"/>
</dbReference>
<evidence type="ECO:0000259" key="2">
    <source>
        <dbReference type="PROSITE" id="PS50878"/>
    </source>
</evidence>
<dbReference type="InterPro" id="IPR000477">
    <property type="entry name" value="RT_dom"/>
</dbReference>
<sequence>MDAIIDGDVASSHLSNWHSINWKATSCAVSRMQARIAKAAKDKQWRRVKRLQKLLVRSTAAKATAVRRVTENQGRRTPGVDRATWSTPAAKWNAINSLQRKGYKAKPLRRIHIPKARGGTRPLGIPTMKDRAMQALYLYALDPVAEAYGDIHSYGFRSFRSTADAAAHLKTCLSTKTSSRWVMEGDIKGCFDNISHDWLMKHVPIDRHVLSQWLKAGFMEDRKLFPTDAGTPQGGIISPVLANIVLDGLGRLIDALPRRNKCNFVRYADDFVITGASAEILERKVKPIVVKFLAERGLTLSESKTKITHMDEGFDFLGWNFRKFGNLLLRRPSKQNTNAFMAKIRSQLRLLRGSTQDDVLHVLNPIIRGWGMYHQVVNASEPFARLDHLIHHAVWCWAKRRHPTKGLRWIKRRYFRRNKSRDWIFGVGKHTLMRLSSLKVGEYIKVRSDVSPYDPKDESYFNQRLQYRMKRSLTGKRKLLWLWTKQEAKCACCGRKLTSTSWHIHHKVFRVYGGSDRLSNLVLLHTTCHEQLHARARLRLSPPPIDEGGL</sequence>
<dbReference type="CDD" id="cd00085">
    <property type="entry name" value="HNHc"/>
    <property type="match status" value="1"/>
</dbReference>
<evidence type="ECO:0000256" key="1">
    <source>
        <dbReference type="ARBA" id="ARBA00034120"/>
    </source>
</evidence>
<keyword evidence="3" id="KW-0695">RNA-directed DNA polymerase</keyword>
<accession>A0A1S2B3X0</accession>
<dbReference type="CDD" id="cd01651">
    <property type="entry name" value="RT_G2_intron"/>
    <property type="match status" value="1"/>
</dbReference>
<dbReference type="Pfam" id="PF08388">
    <property type="entry name" value="GIIM"/>
    <property type="match status" value="1"/>
</dbReference>